<dbReference type="RefSeq" id="WP_204443751.1">
    <property type="nucleotide sequence ID" value="NZ_JACJKY010000001.1"/>
</dbReference>
<protein>
    <submittedName>
        <fullName evidence="1">YabP/YqfC family sporulation protein</fullName>
    </submittedName>
</protein>
<name>A0A938X4N3_9FIRM</name>
<sequence>MGKKQAMKRLIDSTKQAAESNTVIELLGFRTVQIEGVLDILTFSEDLVRLLTISGELSLFGNHFVLTSLSDDCLIFSGEIQSLECERSTRK</sequence>
<comment type="caution">
    <text evidence="1">The sequence shown here is derived from an EMBL/GenBank/DDBJ whole genome shotgun (WGS) entry which is preliminary data.</text>
</comment>
<dbReference type="EMBL" id="JACJKY010000001">
    <property type="protein sequence ID" value="MBM6919713.1"/>
    <property type="molecule type" value="Genomic_DNA"/>
</dbReference>
<dbReference type="Proteomes" id="UP000774750">
    <property type="component" value="Unassembled WGS sequence"/>
</dbReference>
<accession>A0A938X4N3</accession>
<gene>
    <name evidence="1" type="ORF">H6A12_00835</name>
</gene>
<evidence type="ECO:0000313" key="2">
    <source>
        <dbReference type="Proteomes" id="UP000774750"/>
    </source>
</evidence>
<evidence type="ECO:0000313" key="1">
    <source>
        <dbReference type="EMBL" id="MBM6919713.1"/>
    </source>
</evidence>
<dbReference type="InterPro" id="IPR022476">
    <property type="entry name" value="Spore_YabP/YqfC"/>
</dbReference>
<proteinExistence type="predicted"/>
<dbReference type="AlphaFoldDB" id="A0A938X4N3"/>
<keyword evidence="2" id="KW-1185">Reference proteome</keyword>
<dbReference type="Pfam" id="PF07873">
    <property type="entry name" value="YabP"/>
    <property type="match status" value="1"/>
</dbReference>
<reference evidence="1" key="1">
    <citation type="submission" date="2020-08" db="EMBL/GenBank/DDBJ databases">
        <authorList>
            <person name="Cejkova D."/>
            <person name="Kubasova T."/>
            <person name="Jahodarova E."/>
            <person name="Rychlik I."/>
        </authorList>
    </citation>
    <scope>NUCLEOTIDE SEQUENCE</scope>
    <source>
        <strain evidence="1">An559</strain>
    </source>
</reference>
<reference evidence="1" key="2">
    <citation type="journal article" date="2021" name="Sci. Rep.">
        <title>The distribution of antibiotic resistance genes in chicken gut microbiota commensals.</title>
        <authorList>
            <person name="Juricova H."/>
            <person name="Matiasovicova J."/>
            <person name="Kubasova T."/>
            <person name="Cejkova D."/>
            <person name="Rychlik I."/>
        </authorList>
    </citation>
    <scope>NUCLEOTIDE SEQUENCE</scope>
    <source>
        <strain evidence="1">An559</strain>
    </source>
</reference>
<organism evidence="1 2">
    <name type="scientific">Merdimmobilis hominis</name>
    <dbReference type="NCBI Taxonomy" id="2897707"/>
    <lineage>
        <taxon>Bacteria</taxon>
        <taxon>Bacillati</taxon>
        <taxon>Bacillota</taxon>
        <taxon>Clostridia</taxon>
        <taxon>Eubacteriales</taxon>
        <taxon>Oscillospiraceae</taxon>
        <taxon>Merdimmobilis</taxon>
    </lineage>
</organism>